<evidence type="ECO:0000256" key="2">
    <source>
        <dbReference type="ARBA" id="ARBA00006013"/>
    </source>
</evidence>
<comment type="catalytic activity">
    <reaction evidence="7 9">
        <text>3-hydroxy-2-methylpropanoate + NAD(+) = 2-methyl-3-oxopropanoate + NADH + H(+)</text>
        <dbReference type="Rhea" id="RHEA:17681"/>
        <dbReference type="ChEBI" id="CHEBI:11805"/>
        <dbReference type="ChEBI" id="CHEBI:15378"/>
        <dbReference type="ChEBI" id="CHEBI:57540"/>
        <dbReference type="ChEBI" id="CHEBI:57700"/>
        <dbReference type="ChEBI" id="CHEBI:57945"/>
        <dbReference type="EC" id="1.1.1.31"/>
    </reaction>
</comment>
<dbReference type="GO" id="GO:0008442">
    <property type="term" value="F:3-hydroxyisobutyrate dehydrogenase activity"/>
    <property type="evidence" value="ECO:0007669"/>
    <property type="project" value="UniProtKB-EC"/>
</dbReference>
<accession>A0A813Q4X6</accession>
<keyword evidence="19" id="KW-1185">Reference proteome</keyword>
<evidence type="ECO:0000259" key="11">
    <source>
        <dbReference type="Pfam" id="PF14833"/>
    </source>
</evidence>
<dbReference type="SUPFAM" id="SSF51735">
    <property type="entry name" value="NAD(P)-binding Rossmann-fold domains"/>
    <property type="match status" value="1"/>
</dbReference>
<evidence type="ECO:0000256" key="3">
    <source>
        <dbReference type="ARBA" id="ARBA00012991"/>
    </source>
</evidence>
<dbReference type="EMBL" id="CAJNOL010000027">
    <property type="protein sequence ID" value="CAF0762031.1"/>
    <property type="molecule type" value="Genomic_DNA"/>
</dbReference>
<dbReference type="GO" id="GO:0006574">
    <property type="term" value="P:L-valine catabolic process"/>
    <property type="evidence" value="ECO:0007669"/>
    <property type="project" value="UniProtKB-UniPathway"/>
</dbReference>
<comment type="similarity">
    <text evidence="2">Belongs to the HIBADH-related family. 3-hydroxyisobutyrate dehydrogenase subfamily.</text>
</comment>
<evidence type="ECO:0000313" key="18">
    <source>
        <dbReference type="EMBL" id="CAF3561601.1"/>
    </source>
</evidence>
<dbReference type="OrthoDB" id="435038at2759"/>
<reference evidence="14" key="1">
    <citation type="submission" date="2021-02" db="EMBL/GenBank/DDBJ databases">
        <authorList>
            <person name="Nowell W R."/>
        </authorList>
    </citation>
    <scope>NUCLEOTIDE SEQUENCE</scope>
</reference>
<evidence type="ECO:0000313" key="16">
    <source>
        <dbReference type="EMBL" id="CAF0788442.1"/>
    </source>
</evidence>
<dbReference type="InterPro" id="IPR036291">
    <property type="entry name" value="NAD(P)-bd_dom_sf"/>
</dbReference>
<evidence type="ECO:0000313" key="13">
    <source>
        <dbReference type="EMBL" id="CAF0754646.1"/>
    </source>
</evidence>
<dbReference type="Proteomes" id="UP000663836">
    <property type="component" value="Unassembled WGS sequence"/>
</dbReference>
<sequence length="302" mass="32170">MVHLSLARYASIGFLGLGNMGKHMATNLIAANHHVTIFDSSPQALDHFKEQKQAKIASVPQKAVADSEFVVLMLPNGKIVRDVCQSNIFSTAKKGTYIIDCSTIDVQTSKEMAELARSKQLKFVDAPVSGGTTGAEKGTLTFMVGGQPDDFKAVEPILSKMGKNIVHAGANGSGLAAKICNNLLLAISMIATAEAMSLGIKLGLNKDVLAKLINSSSGQCWSSQTYNPCPGVVASVPSSNDYNGGFASELMTKDLVLALEAAKQVKASTPLTKEATELYNQLCSNGFNKKDFSVIFKYLNEQ</sequence>
<evidence type="ECO:0000259" key="10">
    <source>
        <dbReference type="Pfam" id="PF03446"/>
    </source>
</evidence>
<dbReference type="EMBL" id="CAJOBD010000067">
    <property type="protein sequence ID" value="CAF3561601.1"/>
    <property type="molecule type" value="Genomic_DNA"/>
</dbReference>
<evidence type="ECO:0000256" key="1">
    <source>
        <dbReference type="ARBA" id="ARBA00005109"/>
    </source>
</evidence>
<dbReference type="PROSITE" id="PS00895">
    <property type="entry name" value="3_HYDROXYISOBUT_DH"/>
    <property type="match status" value="1"/>
</dbReference>
<dbReference type="InterPro" id="IPR029154">
    <property type="entry name" value="HIBADH-like_NADP-bd"/>
</dbReference>
<dbReference type="Gene3D" id="1.10.1040.10">
    <property type="entry name" value="N-(1-d-carboxylethyl)-l-norvaline Dehydrogenase, domain 2"/>
    <property type="match status" value="1"/>
</dbReference>
<dbReference type="EMBL" id="CAJNOT010000016">
    <property type="protein sequence ID" value="CAF0773966.1"/>
    <property type="molecule type" value="Genomic_DNA"/>
</dbReference>
<dbReference type="Proteomes" id="UP000663882">
    <property type="component" value="Unassembled WGS sequence"/>
</dbReference>
<evidence type="ECO:0000313" key="19">
    <source>
        <dbReference type="Proteomes" id="UP000663870"/>
    </source>
</evidence>
<evidence type="ECO:0000313" key="17">
    <source>
        <dbReference type="EMBL" id="CAF3531556.1"/>
    </source>
</evidence>
<dbReference type="Pfam" id="PF03446">
    <property type="entry name" value="NAD_binding_2"/>
    <property type="match status" value="1"/>
</dbReference>
<feature type="domain" description="3-hydroxyisobutyrate dehydrogenase-like NAD-binding" evidence="11">
    <location>
        <begin position="172"/>
        <end position="299"/>
    </location>
</feature>
<feature type="domain" description="6-phosphogluconate dehydrogenase NADP-binding" evidence="10">
    <location>
        <begin position="11"/>
        <end position="169"/>
    </location>
</feature>
<dbReference type="Pfam" id="PF14833">
    <property type="entry name" value="NAD_binding_11"/>
    <property type="match status" value="1"/>
</dbReference>
<dbReference type="GO" id="GO:0050661">
    <property type="term" value="F:NADP binding"/>
    <property type="evidence" value="ECO:0007669"/>
    <property type="project" value="InterPro"/>
</dbReference>
<dbReference type="FunFam" id="1.10.1040.10:FF:000006">
    <property type="entry name" value="3-hydroxyisobutyrate dehydrogenase"/>
    <property type="match status" value="1"/>
</dbReference>
<comment type="pathway">
    <text evidence="1 9">Amino-acid degradation; L-valine degradation.</text>
</comment>
<dbReference type="PIRSF" id="PIRSF000103">
    <property type="entry name" value="HIBADH"/>
    <property type="match status" value="1"/>
</dbReference>
<evidence type="ECO:0000313" key="15">
    <source>
        <dbReference type="EMBL" id="CAF0773966.1"/>
    </source>
</evidence>
<dbReference type="EMBL" id="CAJNOU010000001">
    <property type="protein sequence ID" value="CAF0788442.1"/>
    <property type="molecule type" value="Genomic_DNA"/>
</dbReference>
<keyword evidence="4 9" id="KW-0101">Branched-chain amino acid catabolism</keyword>
<evidence type="ECO:0000256" key="8">
    <source>
        <dbReference type="PIRSR" id="PIRSR000103-1"/>
    </source>
</evidence>
<dbReference type="Proteomes" id="UP000663864">
    <property type="component" value="Unassembled WGS sequence"/>
</dbReference>
<dbReference type="EMBL" id="CAJNOH010000015">
    <property type="protein sequence ID" value="CAF0754646.1"/>
    <property type="molecule type" value="Genomic_DNA"/>
</dbReference>
<dbReference type="EMBL" id="CAJOAX010000179">
    <property type="protein sequence ID" value="CAF3531556.1"/>
    <property type="molecule type" value="Genomic_DNA"/>
</dbReference>
<dbReference type="InterPro" id="IPR011548">
    <property type="entry name" value="HIBADH"/>
</dbReference>
<evidence type="ECO:0000256" key="6">
    <source>
        <dbReference type="ARBA" id="ARBA00023027"/>
    </source>
</evidence>
<comment type="caution">
    <text evidence="14">The sequence shown here is derived from an EMBL/GenBank/DDBJ whole genome shotgun (WGS) entry which is preliminary data.</text>
</comment>
<gene>
    <name evidence="18" type="ORF">JBS370_LOCUS1864</name>
    <name evidence="14" type="ORF">JXQ802_LOCUS2247</name>
    <name evidence="17" type="ORF">OTI717_LOCUS3343</name>
    <name evidence="13" type="ORF">PYM288_LOCUS2282</name>
    <name evidence="12" type="ORF">RFH988_LOCUS97</name>
    <name evidence="16" type="ORF">SEV965_LOCUS29</name>
    <name evidence="15" type="ORF">ZHD862_LOCUS1010</name>
</gene>
<feature type="active site" evidence="8">
    <location>
        <position position="178"/>
    </location>
</feature>
<name>A0A813Q4X6_9BILA</name>
<dbReference type="GO" id="GO:0051287">
    <property type="term" value="F:NAD binding"/>
    <property type="evidence" value="ECO:0007669"/>
    <property type="project" value="InterPro"/>
</dbReference>
<dbReference type="Gene3D" id="3.40.50.720">
    <property type="entry name" value="NAD(P)-binding Rossmann-like Domain"/>
    <property type="match status" value="1"/>
</dbReference>
<dbReference type="Proteomes" id="UP000663889">
    <property type="component" value="Unassembled WGS sequence"/>
</dbReference>
<dbReference type="UniPathway" id="UPA00362"/>
<evidence type="ECO:0000256" key="4">
    <source>
        <dbReference type="ARBA" id="ARBA00022456"/>
    </source>
</evidence>
<keyword evidence="6 9" id="KW-0520">NAD</keyword>
<dbReference type="Proteomes" id="UP000663823">
    <property type="component" value="Unassembled WGS sequence"/>
</dbReference>
<keyword evidence="5 9" id="KW-0560">Oxidoreductase</keyword>
<dbReference type="InterPro" id="IPR015815">
    <property type="entry name" value="HIBADH-related"/>
</dbReference>
<dbReference type="InterPro" id="IPR002204">
    <property type="entry name" value="3-OH-isobutyrate_DH-rel_CS"/>
</dbReference>
<dbReference type="PANTHER" id="PTHR22981">
    <property type="entry name" value="3-HYDROXYISOBUTYRATE DEHYDROGENASE-RELATED"/>
    <property type="match status" value="1"/>
</dbReference>
<protein>
    <recommendedName>
        <fullName evidence="3 9">3-hydroxyisobutyrate dehydrogenase</fullName>
        <shortName evidence="9">HIBADH</shortName>
        <ecNumber evidence="3 9">1.1.1.31</ecNumber>
    </recommendedName>
</protein>
<evidence type="ECO:0000313" key="12">
    <source>
        <dbReference type="EMBL" id="CAF0730970.1"/>
    </source>
</evidence>
<evidence type="ECO:0000256" key="5">
    <source>
        <dbReference type="ARBA" id="ARBA00023002"/>
    </source>
</evidence>
<dbReference type="SUPFAM" id="SSF48179">
    <property type="entry name" value="6-phosphogluconate dehydrogenase C-terminal domain-like"/>
    <property type="match status" value="1"/>
</dbReference>
<dbReference type="EC" id="1.1.1.31" evidence="3 9"/>
<dbReference type="Proteomes" id="UP000663870">
    <property type="component" value="Unassembled WGS sequence"/>
</dbReference>
<dbReference type="PANTHER" id="PTHR22981:SF7">
    <property type="entry name" value="3-HYDROXYISOBUTYRATE DEHYDROGENASE, MITOCHONDRIAL"/>
    <property type="match status" value="1"/>
</dbReference>
<dbReference type="NCBIfam" id="TIGR01692">
    <property type="entry name" value="HIBADH"/>
    <property type="match status" value="1"/>
</dbReference>
<evidence type="ECO:0000256" key="7">
    <source>
        <dbReference type="ARBA" id="ARBA00049197"/>
    </source>
</evidence>
<organism evidence="14 19">
    <name type="scientific">Rotaria sordida</name>
    <dbReference type="NCBI Taxonomy" id="392033"/>
    <lineage>
        <taxon>Eukaryota</taxon>
        <taxon>Metazoa</taxon>
        <taxon>Spiralia</taxon>
        <taxon>Gnathifera</taxon>
        <taxon>Rotifera</taxon>
        <taxon>Eurotatoria</taxon>
        <taxon>Bdelloidea</taxon>
        <taxon>Philodinida</taxon>
        <taxon>Philodinidae</taxon>
        <taxon>Rotaria</taxon>
    </lineage>
</organism>
<dbReference type="EMBL" id="CAJNOO010000002">
    <property type="protein sequence ID" value="CAF0730970.1"/>
    <property type="molecule type" value="Genomic_DNA"/>
</dbReference>
<dbReference type="InterPro" id="IPR006115">
    <property type="entry name" value="6PGDH_NADP-bd"/>
</dbReference>
<dbReference type="AlphaFoldDB" id="A0A813Q4X6"/>
<dbReference type="Proteomes" id="UP000663854">
    <property type="component" value="Unassembled WGS sequence"/>
</dbReference>
<evidence type="ECO:0000313" key="14">
    <source>
        <dbReference type="EMBL" id="CAF0762031.1"/>
    </source>
</evidence>
<dbReference type="InterPro" id="IPR013328">
    <property type="entry name" value="6PGD_dom2"/>
</dbReference>
<dbReference type="InterPro" id="IPR008927">
    <property type="entry name" value="6-PGluconate_DH-like_C_sf"/>
</dbReference>
<evidence type="ECO:0000256" key="9">
    <source>
        <dbReference type="RuleBase" id="RU910714"/>
    </source>
</evidence>
<proteinExistence type="inferred from homology"/>